<comment type="caution">
    <text evidence="1">The sequence shown here is derived from an EMBL/GenBank/DDBJ whole genome shotgun (WGS) entry which is preliminary data.</text>
</comment>
<dbReference type="Proteomes" id="UP000541185">
    <property type="component" value="Unassembled WGS sequence"/>
</dbReference>
<name>A0A848H8W5_9BURK</name>
<organism evidence="1 2">
    <name type="scientific">Ramlibacter agri</name>
    <dbReference type="NCBI Taxonomy" id="2728837"/>
    <lineage>
        <taxon>Bacteria</taxon>
        <taxon>Pseudomonadati</taxon>
        <taxon>Pseudomonadota</taxon>
        <taxon>Betaproteobacteria</taxon>
        <taxon>Burkholderiales</taxon>
        <taxon>Comamonadaceae</taxon>
        <taxon>Ramlibacter</taxon>
    </lineage>
</organism>
<keyword evidence="2" id="KW-1185">Reference proteome</keyword>
<evidence type="ECO:0000313" key="2">
    <source>
        <dbReference type="Proteomes" id="UP000541185"/>
    </source>
</evidence>
<reference evidence="1 2" key="1">
    <citation type="submission" date="2020-04" db="EMBL/GenBank/DDBJ databases">
        <title>Ramlibacter sp. G-1-2-2 isolated from soil.</title>
        <authorList>
            <person name="Dahal R.H."/>
        </authorList>
    </citation>
    <scope>NUCLEOTIDE SEQUENCE [LARGE SCALE GENOMIC DNA]</scope>
    <source>
        <strain evidence="1 2">G-1-2-2</strain>
    </source>
</reference>
<evidence type="ECO:0000313" key="1">
    <source>
        <dbReference type="EMBL" id="NML44098.1"/>
    </source>
</evidence>
<protein>
    <submittedName>
        <fullName evidence="1">Uncharacterized protein</fullName>
    </submittedName>
</protein>
<sequence length="235" mass="26834">MSPVDHTDSEQVHSADRLRTAANVFGPDQRSHAFKGPHVEPVPPELEQRLRDISQFELSPGVPVRIRIHFETARNLYAYSWFVYRFHMVAQQHALATLELALRCRFFPPDGHTDNSKATLRPLLARAVKEGLLSSERFGVVQRTALQRARDRQWQEAIRKLSESGVDFVETDERDAMPLPDDYRSEWLQDWVEIAPKLRNMHAHGTTSLSPAVLGTFENVMDAINQLWSPRASTG</sequence>
<accession>A0A848H8W5</accession>
<dbReference type="EMBL" id="JABBFX010000001">
    <property type="protein sequence ID" value="NML44098.1"/>
    <property type="molecule type" value="Genomic_DNA"/>
</dbReference>
<proteinExistence type="predicted"/>
<gene>
    <name evidence="1" type="ORF">HHL11_10085</name>
</gene>
<dbReference type="RefSeq" id="WP_169418257.1">
    <property type="nucleotide sequence ID" value="NZ_JABBFX010000001.1"/>
</dbReference>
<dbReference type="AlphaFoldDB" id="A0A848H8W5"/>